<evidence type="ECO:0000313" key="3">
    <source>
        <dbReference type="EMBL" id="TFJ91842.1"/>
    </source>
</evidence>
<dbReference type="PANTHER" id="PTHR43265:SF1">
    <property type="entry name" value="ESTERASE ESTD"/>
    <property type="match status" value="1"/>
</dbReference>
<accession>A0A4Y9A993</accession>
<proteinExistence type="predicted"/>
<dbReference type="InterPro" id="IPR029058">
    <property type="entry name" value="AB_hydrolase_fold"/>
</dbReference>
<dbReference type="AlphaFoldDB" id="A0A4Y9A993"/>
<comment type="caution">
    <text evidence="3">The sequence shown here is derived from an EMBL/GenBank/DDBJ whole genome shotgun (WGS) entry which is preliminary data.</text>
</comment>
<dbReference type="Gene3D" id="3.40.50.1820">
    <property type="entry name" value="alpha/beta hydrolase"/>
    <property type="match status" value="1"/>
</dbReference>
<dbReference type="Pfam" id="PF12146">
    <property type="entry name" value="Hydrolase_4"/>
    <property type="match status" value="1"/>
</dbReference>
<feature type="domain" description="Serine aminopeptidase S33" evidence="2">
    <location>
        <begin position="187"/>
        <end position="388"/>
    </location>
</feature>
<sequence>MKRHAGILWLLIILTAAAGCSDDKENKDGAAMNGKWSGSIDVPNQPLEVIVNLNNDDGWTGTISIPIQGLKDYPLSSVTVDGREVTIFMEIQGTQISFAGELEDDVMEGDFSQHGQTFPFKLTKGGPVDENEDDLLRVKTDRGALYGELEKPDGEGPFPVMLIIPGSGATDRNGNSGGAQGGHNNLKMLAEGLAEQGIASVRYDKRGVGKNLEAAIPENELRFDQFVNDAVKWTELLDQKEGYSNVGIMGHSQGSLVGMLAAQQGQVDAFISLAGAGHSIDRVLYDQLESQLSGDLLQEAETILEKLKQGETVQNVSQELQSVFRPSVQNFLGSWMQYNPSNEIAELDVPALIVNGGRDLQVPVSEAELLHESKPDAELLMFEKMNHVLKEAPDNEAGNLETYSNPDLPLAEGLQAGMVDFLKENDFLE</sequence>
<protein>
    <submittedName>
        <fullName evidence="3">Alpha/beta hydrolase</fullName>
    </submittedName>
</protein>
<evidence type="ECO:0000259" key="2">
    <source>
        <dbReference type="Pfam" id="PF12146"/>
    </source>
</evidence>
<name>A0A4Y9A993_9BACI</name>
<dbReference type="RefSeq" id="WP_135111068.1">
    <property type="nucleotide sequence ID" value="NZ_SRHY01000037.1"/>
</dbReference>
<evidence type="ECO:0000256" key="1">
    <source>
        <dbReference type="SAM" id="SignalP"/>
    </source>
</evidence>
<gene>
    <name evidence="3" type="ORF">E4U82_15440</name>
</gene>
<dbReference type="InterPro" id="IPR022742">
    <property type="entry name" value="Hydrolase_4"/>
</dbReference>
<feature type="chain" id="PRO_5039497213" evidence="1">
    <location>
        <begin position="19"/>
        <end position="429"/>
    </location>
</feature>
<reference evidence="3 4" key="1">
    <citation type="submission" date="2019-03" db="EMBL/GenBank/DDBJ databases">
        <title>Genome sequence of Lentibacillus salicampi ATCC BAA-719.</title>
        <authorList>
            <person name="Maclea K.S."/>
            <person name="Simoes Junior M."/>
        </authorList>
    </citation>
    <scope>NUCLEOTIDE SEQUENCE [LARGE SCALE GENOMIC DNA]</scope>
    <source>
        <strain evidence="3 4">ATCC BAA-719</strain>
    </source>
</reference>
<dbReference type="PANTHER" id="PTHR43265">
    <property type="entry name" value="ESTERASE ESTD"/>
    <property type="match status" value="1"/>
</dbReference>
<organism evidence="3 4">
    <name type="scientific">Lentibacillus salicampi</name>
    <dbReference type="NCBI Taxonomy" id="175306"/>
    <lineage>
        <taxon>Bacteria</taxon>
        <taxon>Bacillati</taxon>
        <taxon>Bacillota</taxon>
        <taxon>Bacilli</taxon>
        <taxon>Bacillales</taxon>
        <taxon>Bacillaceae</taxon>
        <taxon>Lentibacillus</taxon>
    </lineage>
</organism>
<feature type="signal peptide" evidence="1">
    <location>
        <begin position="1"/>
        <end position="18"/>
    </location>
</feature>
<evidence type="ECO:0000313" key="4">
    <source>
        <dbReference type="Proteomes" id="UP000298484"/>
    </source>
</evidence>
<keyword evidence="4" id="KW-1185">Reference proteome</keyword>
<dbReference type="OrthoDB" id="9809549at2"/>
<keyword evidence="1" id="KW-0732">Signal</keyword>
<keyword evidence="3" id="KW-0378">Hydrolase</keyword>
<dbReference type="InterPro" id="IPR053145">
    <property type="entry name" value="AB_hydrolase_Est10"/>
</dbReference>
<dbReference type="Proteomes" id="UP000298484">
    <property type="component" value="Unassembled WGS sequence"/>
</dbReference>
<dbReference type="PROSITE" id="PS51257">
    <property type="entry name" value="PROKAR_LIPOPROTEIN"/>
    <property type="match status" value="1"/>
</dbReference>
<dbReference type="SUPFAM" id="SSF53474">
    <property type="entry name" value="alpha/beta-Hydrolases"/>
    <property type="match status" value="1"/>
</dbReference>
<dbReference type="GO" id="GO:0052689">
    <property type="term" value="F:carboxylic ester hydrolase activity"/>
    <property type="evidence" value="ECO:0007669"/>
    <property type="project" value="TreeGrafter"/>
</dbReference>
<dbReference type="EMBL" id="SRHY01000037">
    <property type="protein sequence ID" value="TFJ91842.1"/>
    <property type="molecule type" value="Genomic_DNA"/>
</dbReference>